<dbReference type="RefSeq" id="WP_171650559.1">
    <property type="nucleotide sequence ID" value="NZ_WHOD01000013.1"/>
</dbReference>
<dbReference type="AlphaFoldDB" id="A0A972GQL0"/>
<dbReference type="InterPro" id="IPR026838">
    <property type="entry name" value="YheC/D"/>
</dbReference>
<dbReference type="EMBL" id="WHOD01000013">
    <property type="protein sequence ID" value="NOU92388.1"/>
    <property type="molecule type" value="Genomic_DNA"/>
</dbReference>
<accession>A0A972GQL0</accession>
<comment type="caution">
    <text evidence="1">The sequence shown here is derived from an EMBL/GenBank/DDBJ whole genome shotgun (WGS) entry which is preliminary data.</text>
</comment>
<proteinExistence type="predicted"/>
<dbReference type="Gene3D" id="3.30.470.20">
    <property type="entry name" value="ATP-grasp fold, B domain"/>
    <property type="match status" value="1"/>
</dbReference>
<keyword evidence="2" id="KW-1185">Reference proteome</keyword>
<organism evidence="1 2">
    <name type="scientific">Paenibacillus foliorum</name>
    <dbReference type="NCBI Taxonomy" id="2654974"/>
    <lineage>
        <taxon>Bacteria</taxon>
        <taxon>Bacillati</taxon>
        <taxon>Bacillota</taxon>
        <taxon>Bacilli</taxon>
        <taxon>Bacillales</taxon>
        <taxon>Paenibacillaceae</taxon>
        <taxon>Paenibacillus</taxon>
    </lineage>
</organism>
<gene>
    <name evidence="1" type="ORF">GC093_03935</name>
</gene>
<evidence type="ECO:0000313" key="1">
    <source>
        <dbReference type="EMBL" id="NOU92388.1"/>
    </source>
</evidence>
<dbReference type="Pfam" id="PF14398">
    <property type="entry name" value="ATPgrasp_YheCD"/>
    <property type="match status" value="1"/>
</dbReference>
<name>A0A972GQL0_9BACL</name>
<dbReference type="Proteomes" id="UP000641588">
    <property type="component" value="Unassembled WGS sequence"/>
</dbReference>
<dbReference type="SUPFAM" id="SSF56059">
    <property type="entry name" value="Glutathione synthetase ATP-binding domain-like"/>
    <property type="match status" value="1"/>
</dbReference>
<protein>
    <submittedName>
        <fullName evidence="1">YheC/YheD family protein</fullName>
    </submittedName>
</protein>
<evidence type="ECO:0000313" key="2">
    <source>
        <dbReference type="Proteomes" id="UP000641588"/>
    </source>
</evidence>
<sequence>MPGKLGLHKFYFKDAHIRTYLPPTSVLNRTSFYRFMRRYHSVYIKPNMSHMGKGIIKAWSENKKYQLIKVKGKTQSYRTLETTFNAIQAQTSASLHIVQKTINLAKINNRPFDIRVMMMRNSQNHWQYAGMLAKVSGRSSVITNVNRGGGYALPIEKALSESLCLSKNKQQKIIQELIRLSYCICKRFNYYKYSSQIGIDFAVDQHQKIWIIEVNFDFPSHSLFDKLTDKTMYREIKKLRNSYLKSLLSGKIKILTHVK</sequence>
<reference evidence="1" key="1">
    <citation type="submission" date="2019-10" db="EMBL/GenBank/DDBJ databases">
        <title>Description of Paenibacillus glebae sp. nov.</title>
        <authorList>
            <person name="Carlier A."/>
            <person name="Qi S."/>
        </authorList>
    </citation>
    <scope>NUCLEOTIDE SEQUENCE</scope>
    <source>
        <strain evidence="1">LMG 31456</strain>
    </source>
</reference>